<dbReference type="AlphaFoldDB" id="A0A927GJN9"/>
<evidence type="ECO:0000256" key="1">
    <source>
        <dbReference type="ARBA" id="ARBA00008270"/>
    </source>
</evidence>
<dbReference type="GO" id="GO:0016853">
    <property type="term" value="F:isomerase activity"/>
    <property type="evidence" value="ECO:0007669"/>
    <property type="project" value="UniProtKB-KW"/>
</dbReference>
<dbReference type="PANTHER" id="PTHR13774">
    <property type="entry name" value="PHENAZINE BIOSYNTHESIS PROTEIN"/>
    <property type="match status" value="1"/>
</dbReference>
<sequence>MPGNSYSQPRPVVIRYFHVDAFTQRPFAGNPAGVCPLPAGLPTELMQQIAAENNLAETAFIVPRAGRAAEYDIRWFTPTVEIDLCGHATLAAAHVLFAHLGFSQAKVTFYSQSGPLEVSREADGRLTLDFPARPPQPLAAHPLGLTDGLRATPVHVLAARDLLAVFNTEAEVRALSPDFAAITALEYVGVIATAPGSAGVDFVSRFFAPRVGVPEDPVTGSAHSTLIPYWAEKLGKAELRARQVSPRGGDLWCRLRADRVDISGYAVTYATGEIAAADPDADGQVGA</sequence>
<evidence type="ECO:0000313" key="4">
    <source>
        <dbReference type="EMBL" id="MBD2768610.1"/>
    </source>
</evidence>
<dbReference type="SUPFAM" id="SSF54506">
    <property type="entry name" value="Diaminopimelate epimerase-like"/>
    <property type="match status" value="1"/>
</dbReference>
<keyword evidence="2" id="KW-0413">Isomerase</keyword>
<name>A0A927GJN9_9BACT</name>
<dbReference type="PIRSF" id="PIRSF016184">
    <property type="entry name" value="PhzC_PhzF"/>
    <property type="match status" value="1"/>
</dbReference>
<evidence type="ECO:0000256" key="2">
    <source>
        <dbReference type="ARBA" id="ARBA00023235"/>
    </source>
</evidence>
<protein>
    <submittedName>
        <fullName evidence="4">PhzF family phenazine biosynthesis protein</fullName>
    </submittedName>
</protein>
<evidence type="ECO:0000313" key="5">
    <source>
        <dbReference type="Proteomes" id="UP000612233"/>
    </source>
</evidence>
<dbReference type="EMBL" id="JACXAD010000012">
    <property type="protein sequence ID" value="MBD2768610.1"/>
    <property type="molecule type" value="Genomic_DNA"/>
</dbReference>
<proteinExistence type="inferred from homology"/>
<keyword evidence="5" id="KW-1185">Reference proteome</keyword>
<dbReference type="Gene3D" id="3.10.310.10">
    <property type="entry name" value="Diaminopimelate Epimerase, Chain A, domain 1"/>
    <property type="match status" value="2"/>
</dbReference>
<gene>
    <name evidence="4" type="ORF">IC235_12000</name>
</gene>
<dbReference type="Pfam" id="PF02567">
    <property type="entry name" value="PhzC-PhzF"/>
    <property type="match status" value="1"/>
</dbReference>
<feature type="active site" evidence="3">
    <location>
        <position position="57"/>
    </location>
</feature>
<accession>A0A927GJN9</accession>
<dbReference type="NCBIfam" id="TIGR00654">
    <property type="entry name" value="PhzF_family"/>
    <property type="match status" value="1"/>
</dbReference>
<dbReference type="InterPro" id="IPR003719">
    <property type="entry name" value="Phenazine_PhzF-like"/>
</dbReference>
<dbReference type="PANTHER" id="PTHR13774:SF17">
    <property type="entry name" value="PHENAZINE BIOSYNTHESIS-LIKE DOMAIN-CONTAINING PROTEIN"/>
    <property type="match status" value="1"/>
</dbReference>
<comment type="similarity">
    <text evidence="1">Belongs to the PhzF family.</text>
</comment>
<dbReference type="Proteomes" id="UP000612233">
    <property type="component" value="Unassembled WGS sequence"/>
</dbReference>
<reference evidence="4" key="1">
    <citation type="submission" date="2020-09" db="EMBL/GenBank/DDBJ databases">
        <authorList>
            <person name="Kim M.K."/>
        </authorList>
    </citation>
    <scope>NUCLEOTIDE SEQUENCE</scope>
    <source>
        <strain evidence="4">BT664</strain>
    </source>
</reference>
<organism evidence="4 5">
    <name type="scientific">Hymenobacter montanus</name>
    <dbReference type="NCBI Taxonomy" id="2771359"/>
    <lineage>
        <taxon>Bacteria</taxon>
        <taxon>Pseudomonadati</taxon>
        <taxon>Bacteroidota</taxon>
        <taxon>Cytophagia</taxon>
        <taxon>Cytophagales</taxon>
        <taxon>Hymenobacteraceae</taxon>
        <taxon>Hymenobacter</taxon>
    </lineage>
</organism>
<dbReference type="GO" id="GO:0005737">
    <property type="term" value="C:cytoplasm"/>
    <property type="evidence" value="ECO:0007669"/>
    <property type="project" value="TreeGrafter"/>
</dbReference>
<comment type="caution">
    <text evidence="4">The sequence shown here is derived from an EMBL/GenBank/DDBJ whole genome shotgun (WGS) entry which is preliminary data.</text>
</comment>
<evidence type="ECO:0000256" key="3">
    <source>
        <dbReference type="PIRSR" id="PIRSR016184-1"/>
    </source>
</evidence>